<feature type="non-terminal residue" evidence="3">
    <location>
        <position position="1"/>
    </location>
</feature>
<sequence length="87" mass="9955">SVVCAACKKIFCKSNALSRHIRAAHKDSAPVTWKKNDEIDVAEIGIQRIREILVIRIFEQFDSSYKSNARYSRMCLSSCFLKEKVDS</sequence>
<feature type="domain" description="C2H2-type" evidence="2">
    <location>
        <begin position="2"/>
        <end position="30"/>
    </location>
</feature>
<keyword evidence="4" id="KW-1185">Reference proteome</keyword>
<keyword evidence="1" id="KW-0862">Zinc</keyword>
<keyword evidence="1" id="KW-0479">Metal-binding</keyword>
<evidence type="ECO:0000256" key="1">
    <source>
        <dbReference type="PROSITE-ProRule" id="PRU00042"/>
    </source>
</evidence>
<dbReference type="PROSITE" id="PS50157">
    <property type="entry name" value="ZINC_FINGER_C2H2_2"/>
    <property type="match status" value="1"/>
</dbReference>
<dbReference type="InterPro" id="IPR013087">
    <property type="entry name" value="Znf_C2H2_type"/>
</dbReference>
<dbReference type="Proteomes" id="UP000054047">
    <property type="component" value="Unassembled WGS sequence"/>
</dbReference>
<evidence type="ECO:0000259" key="2">
    <source>
        <dbReference type="PROSITE" id="PS50157"/>
    </source>
</evidence>
<dbReference type="Gene3D" id="3.30.160.60">
    <property type="entry name" value="Classic Zinc Finger"/>
    <property type="match status" value="1"/>
</dbReference>
<evidence type="ECO:0000313" key="3">
    <source>
        <dbReference type="EMBL" id="KIH66260.1"/>
    </source>
</evidence>
<accession>A0A0C2GXK7</accession>
<reference evidence="3 4" key="1">
    <citation type="submission" date="2013-12" db="EMBL/GenBank/DDBJ databases">
        <title>Draft genome of the parsitic nematode Ancylostoma duodenale.</title>
        <authorList>
            <person name="Mitreva M."/>
        </authorList>
    </citation>
    <scope>NUCLEOTIDE SEQUENCE [LARGE SCALE GENOMIC DNA]</scope>
    <source>
        <strain evidence="3 4">Zhejiang</strain>
    </source>
</reference>
<evidence type="ECO:0000313" key="4">
    <source>
        <dbReference type="Proteomes" id="UP000054047"/>
    </source>
</evidence>
<protein>
    <recommendedName>
        <fullName evidence="2">C2H2-type domain-containing protein</fullName>
    </recommendedName>
</protein>
<name>A0A0C2GXK7_9BILA</name>
<dbReference type="AlphaFoldDB" id="A0A0C2GXK7"/>
<dbReference type="GO" id="GO:0008270">
    <property type="term" value="F:zinc ion binding"/>
    <property type="evidence" value="ECO:0007669"/>
    <property type="project" value="UniProtKB-KW"/>
</dbReference>
<organism evidence="3 4">
    <name type="scientific">Ancylostoma duodenale</name>
    <dbReference type="NCBI Taxonomy" id="51022"/>
    <lineage>
        <taxon>Eukaryota</taxon>
        <taxon>Metazoa</taxon>
        <taxon>Ecdysozoa</taxon>
        <taxon>Nematoda</taxon>
        <taxon>Chromadorea</taxon>
        <taxon>Rhabditida</taxon>
        <taxon>Rhabditina</taxon>
        <taxon>Rhabditomorpha</taxon>
        <taxon>Strongyloidea</taxon>
        <taxon>Ancylostomatidae</taxon>
        <taxon>Ancylostomatinae</taxon>
        <taxon>Ancylostoma</taxon>
    </lineage>
</organism>
<gene>
    <name evidence="3" type="ORF">ANCDUO_03410</name>
</gene>
<dbReference type="EMBL" id="KN727195">
    <property type="protein sequence ID" value="KIH66260.1"/>
    <property type="molecule type" value="Genomic_DNA"/>
</dbReference>
<keyword evidence="1" id="KW-0863">Zinc-finger</keyword>
<dbReference type="PROSITE" id="PS00028">
    <property type="entry name" value="ZINC_FINGER_C2H2_1"/>
    <property type="match status" value="1"/>
</dbReference>
<proteinExistence type="predicted"/>